<evidence type="ECO:0000256" key="1">
    <source>
        <dbReference type="SAM" id="SignalP"/>
    </source>
</evidence>
<feature type="domain" description="BIG2" evidence="2">
    <location>
        <begin position="32"/>
        <end position="112"/>
    </location>
</feature>
<evidence type="ECO:0000259" key="2">
    <source>
        <dbReference type="SMART" id="SM00635"/>
    </source>
</evidence>
<dbReference type="RefSeq" id="WP_113034665.1">
    <property type="nucleotide sequence ID" value="NZ_QMFB01000023.1"/>
</dbReference>
<feature type="chain" id="PRO_5038698137" description="BIG2 domain-containing protein" evidence="1">
    <location>
        <begin position="27"/>
        <end position="871"/>
    </location>
</feature>
<gene>
    <name evidence="3" type="ORF">DQG23_29635</name>
</gene>
<feature type="domain" description="BIG2" evidence="2">
    <location>
        <begin position="199"/>
        <end position="279"/>
    </location>
</feature>
<reference evidence="3 4" key="1">
    <citation type="journal article" date="2009" name="Int. J. Syst. Evol. Microbiol.">
        <title>Paenibacillus contaminans sp. nov., isolated from a contaminated laboratory plate.</title>
        <authorList>
            <person name="Chou J.H."/>
            <person name="Lee J.H."/>
            <person name="Lin M.C."/>
            <person name="Chang P.S."/>
            <person name="Arun A.B."/>
            <person name="Young C.C."/>
            <person name="Chen W.M."/>
        </authorList>
    </citation>
    <scope>NUCLEOTIDE SEQUENCE [LARGE SCALE GENOMIC DNA]</scope>
    <source>
        <strain evidence="3 4">CKOBP-6</strain>
    </source>
</reference>
<name>A0A329M8Q6_9BACL</name>
<dbReference type="Proteomes" id="UP000250369">
    <property type="component" value="Unassembled WGS sequence"/>
</dbReference>
<proteinExistence type="predicted"/>
<dbReference type="AlphaFoldDB" id="A0A329M8Q6"/>
<feature type="signal peptide" evidence="1">
    <location>
        <begin position="1"/>
        <end position="26"/>
    </location>
</feature>
<dbReference type="EMBL" id="QMFB01000023">
    <property type="protein sequence ID" value="RAV15546.1"/>
    <property type="molecule type" value="Genomic_DNA"/>
</dbReference>
<feature type="domain" description="BIG2" evidence="2">
    <location>
        <begin position="372"/>
        <end position="452"/>
    </location>
</feature>
<organism evidence="3 4">
    <name type="scientific">Paenibacillus contaminans</name>
    <dbReference type="NCBI Taxonomy" id="450362"/>
    <lineage>
        <taxon>Bacteria</taxon>
        <taxon>Bacillati</taxon>
        <taxon>Bacillota</taxon>
        <taxon>Bacilli</taxon>
        <taxon>Bacillales</taxon>
        <taxon>Paenibacillaceae</taxon>
        <taxon>Paenibacillus</taxon>
    </lineage>
</organism>
<dbReference type="Gene3D" id="2.60.40.1080">
    <property type="match status" value="10"/>
</dbReference>
<comment type="caution">
    <text evidence="3">The sequence shown here is derived from an EMBL/GenBank/DDBJ whole genome shotgun (WGS) entry which is preliminary data.</text>
</comment>
<keyword evidence="1" id="KW-0732">Signal</keyword>
<feature type="domain" description="BIG2" evidence="2">
    <location>
        <begin position="453"/>
        <end position="535"/>
    </location>
</feature>
<dbReference type="SUPFAM" id="SSF49373">
    <property type="entry name" value="Invasin/intimin cell-adhesion fragments"/>
    <property type="match status" value="10"/>
</dbReference>
<protein>
    <recommendedName>
        <fullName evidence="2">BIG2 domain-containing protein</fullName>
    </recommendedName>
</protein>
<feature type="domain" description="BIG2" evidence="2">
    <location>
        <begin position="705"/>
        <end position="786"/>
    </location>
</feature>
<dbReference type="SMART" id="SM00635">
    <property type="entry name" value="BID_2"/>
    <property type="match status" value="10"/>
</dbReference>
<accession>A0A329M8Q6</accession>
<feature type="domain" description="BIG2" evidence="2">
    <location>
        <begin position="538"/>
        <end position="619"/>
    </location>
</feature>
<feature type="domain" description="BIG2" evidence="2">
    <location>
        <begin position="288"/>
        <end position="369"/>
    </location>
</feature>
<feature type="domain" description="BIG2" evidence="2">
    <location>
        <begin position="789"/>
        <end position="869"/>
    </location>
</feature>
<dbReference type="InterPro" id="IPR003343">
    <property type="entry name" value="Big_2"/>
</dbReference>
<dbReference type="InterPro" id="IPR008964">
    <property type="entry name" value="Invasin/intimin_cell_adhesion"/>
</dbReference>
<feature type="domain" description="BIG2" evidence="2">
    <location>
        <begin position="116"/>
        <end position="196"/>
    </location>
</feature>
<evidence type="ECO:0000313" key="4">
    <source>
        <dbReference type="Proteomes" id="UP000250369"/>
    </source>
</evidence>
<evidence type="ECO:0000313" key="3">
    <source>
        <dbReference type="EMBL" id="RAV15546.1"/>
    </source>
</evidence>
<feature type="domain" description="BIG2" evidence="2">
    <location>
        <begin position="624"/>
        <end position="702"/>
    </location>
</feature>
<sequence length="871" mass="92227">MSFRKTRLTAMLLVMFLIISSFGALQAGAANEISMLVLNKNEVSLEAGSTASLTATAVYVNGSTENVTLKTEWSSENPEIASVYAGVITAKKEGKIVLTATYMGKPVLVNVTVSKSVRSLVKDKQSLNLRKGQPEQITLTAYYDDNTEEDVTKKAVWSIDNGSVATVFDGLVKGLESGTATITAKYNSQTVNIPVSVEIAKRVDLSESAVSLLLNDPHKVTLKATYPDGTVKDVTDIATWESDNPEVADVIKGEIVGYSAGQAKITGTYGTKSAKIVVDVDKAIKLELNKQNVLMKMKDNKAEQLKLTATFASDGEEEQESTDITSRAEWSSSDDSVVSVVKGKLTANGSGQATVTAKYGEKSVSTLVDVDVPRRLEADSDSRYLQINQPDSIILTATYADGSTAKVADVAEWSSDNEDVAYVIKGEVKTYKAGEANVTAKYGGKTVKVKLFVDIPTRITASAKTVNFQIGSTEQVTLKALYTNASDADITNKAEWTTSNAEIAEVRNGLITGIGTGTATITAKYGTRTAVVQVSVGVLKSLTTTSELTLPLNKGDKKSIDLTAAYTDGTTSDVASEAVWTSSNEKAVKVNQGALTAIAAGEAEITATYGGKTVSVTVKVDLADKLKASVTLLVFDIGETKSVTVTATDAKGKDTNVTKDAEWSSANEAIAQVSEGVITPISRGKTTVTAKYGGRSVSVTLEIGVVQSLSVDKKFITTKTGETVQLQLNASLTDGSKKDVTAEATWKSSNYKIADVTDGGMVTAMASGNTNITASFGGKSISIPIEINKLKYLKTDKILIQMAAGSQENVKATATFEDQTDMDVTIPALWTTSNLRVADVKDGVIRAVSKGKATITVTYGKMKTTVTVTVN</sequence>
<dbReference type="OrthoDB" id="2348975at2"/>
<keyword evidence="4" id="KW-1185">Reference proteome</keyword>
<dbReference type="Pfam" id="PF02368">
    <property type="entry name" value="Big_2"/>
    <property type="match status" value="3"/>
</dbReference>